<keyword evidence="2" id="KW-1133">Transmembrane helix</keyword>
<feature type="transmembrane region" description="Helical" evidence="2">
    <location>
        <begin position="150"/>
        <end position="170"/>
    </location>
</feature>
<organism evidence="4 5">
    <name type="scientific">Sandaracinobacteroides saxicola</name>
    <dbReference type="NCBI Taxonomy" id="2759707"/>
    <lineage>
        <taxon>Bacteria</taxon>
        <taxon>Pseudomonadati</taxon>
        <taxon>Pseudomonadota</taxon>
        <taxon>Alphaproteobacteria</taxon>
        <taxon>Sphingomonadales</taxon>
        <taxon>Sphingosinicellaceae</taxon>
        <taxon>Sandaracinobacteroides</taxon>
    </lineage>
</organism>
<feature type="transmembrane region" description="Helical" evidence="2">
    <location>
        <begin position="121"/>
        <end position="144"/>
    </location>
</feature>
<name>A0A7G5IKJ8_9SPHN</name>
<evidence type="ECO:0000256" key="2">
    <source>
        <dbReference type="SAM" id="Phobius"/>
    </source>
</evidence>
<feature type="domain" description="Fatty acid hydroxylase" evidence="3">
    <location>
        <begin position="72"/>
        <end position="214"/>
    </location>
</feature>
<feature type="transmembrane region" description="Helical" evidence="2">
    <location>
        <begin position="37"/>
        <end position="59"/>
    </location>
</feature>
<keyword evidence="5" id="KW-1185">Reference proteome</keyword>
<evidence type="ECO:0000256" key="1">
    <source>
        <dbReference type="SAM" id="MobiDB-lite"/>
    </source>
</evidence>
<keyword evidence="2" id="KW-0472">Membrane</keyword>
<feature type="region of interest" description="Disordered" evidence="1">
    <location>
        <begin position="255"/>
        <end position="276"/>
    </location>
</feature>
<dbReference type="InterPro" id="IPR006694">
    <property type="entry name" value="Fatty_acid_hydroxylase"/>
</dbReference>
<dbReference type="GO" id="GO:0005506">
    <property type="term" value="F:iron ion binding"/>
    <property type="evidence" value="ECO:0007669"/>
    <property type="project" value="InterPro"/>
</dbReference>
<dbReference type="GO" id="GO:0008610">
    <property type="term" value="P:lipid biosynthetic process"/>
    <property type="evidence" value="ECO:0007669"/>
    <property type="project" value="InterPro"/>
</dbReference>
<dbReference type="AlphaFoldDB" id="A0A7G5IKJ8"/>
<accession>A0A7G5IKJ8</accession>
<evidence type="ECO:0000259" key="3">
    <source>
        <dbReference type="Pfam" id="PF04116"/>
    </source>
</evidence>
<dbReference type="RefSeq" id="WP_182297713.1">
    <property type="nucleotide sequence ID" value="NZ_CP059851.1"/>
</dbReference>
<sequence length="276" mass="30990">MTISATLLKVAHAARPGIWNQRHHLDRMTLRQLVVAYFQYYAIQAYLLLAVVSAVVAFYNPPSLLAGSVAALFVVTAYPLIWYALHRWVLHGKWMWKSPLTARTWKRIHYDHHQDPNHLEILFGALYTTLPTIVVATVPVGWLIGGLGGAAVALCAGLLTTCVYEFVHCIQHLSYKPKNRVLAAMKARHMAHHFHDESGNFGITSFWPDRLFGTFYEREQRKLKSATVFNLGYTDEVARHYPWVAAMSDGVAKGHPRRRAAANEAANDSMPADSAA</sequence>
<dbReference type="Proteomes" id="UP000515292">
    <property type="component" value="Chromosome"/>
</dbReference>
<protein>
    <submittedName>
        <fullName evidence="4">Sterol desaturase family protein</fullName>
    </submittedName>
</protein>
<gene>
    <name evidence="4" type="ORF">H3309_05300</name>
</gene>
<reference evidence="4 5" key="1">
    <citation type="submission" date="2020-07" db="EMBL/GenBank/DDBJ databases">
        <title>Complete genome sequence for Sandaracinobacter sp. M6.</title>
        <authorList>
            <person name="Tang Y."/>
            <person name="Liu Q."/>
            <person name="Guo Z."/>
            <person name="Lei P."/>
            <person name="Huang B."/>
        </authorList>
    </citation>
    <scope>NUCLEOTIDE SEQUENCE [LARGE SCALE GENOMIC DNA]</scope>
    <source>
        <strain evidence="4 5">M6</strain>
    </source>
</reference>
<proteinExistence type="predicted"/>
<dbReference type="GO" id="GO:0016491">
    <property type="term" value="F:oxidoreductase activity"/>
    <property type="evidence" value="ECO:0007669"/>
    <property type="project" value="InterPro"/>
</dbReference>
<keyword evidence="2" id="KW-0812">Transmembrane</keyword>
<dbReference type="Pfam" id="PF04116">
    <property type="entry name" value="FA_hydroxylase"/>
    <property type="match status" value="1"/>
</dbReference>
<dbReference type="KEGG" id="sand:H3309_05300"/>
<evidence type="ECO:0000313" key="4">
    <source>
        <dbReference type="EMBL" id="QMW23890.1"/>
    </source>
</evidence>
<dbReference type="EMBL" id="CP059851">
    <property type="protein sequence ID" value="QMW23890.1"/>
    <property type="molecule type" value="Genomic_DNA"/>
</dbReference>
<evidence type="ECO:0000313" key="5">
    <source>
        <dbReference type="Proteomes" id="UP000515292"/>
    </source>
</evidence>
<feature type="transmembrane region" description="Helical" evidence="2">
    <location>
        <begin position="65"/>
        <end position="85"/>
    </location>
</feature>